<reference evidence="1 2" key="2">
    <citation type="journal article" date="2010" name="J. Bacteriol.">
        <title>Complete genome sequence of Beijerinckia indica subsp. indica.</title>
        <authorList>
            <person name="Tamas I."/>
            <person name="Dedysh S.N."/>
            <person name="Liesack W."/>
            <person name="Stott M.B."/>
            <person name="Alam M."/>
            <person name="Murrell J.C."/>
            <person name="Dunfield P.F."/>
        </authorList>
    </citation>
    <scope>NUCLEOTIDE SEQUENCE [LARGE SCALE GENOMIC DNA]</scope>
    <source>
        <strain evidence="2">ATCC 9039 / DSM 1715 / NCIMB 8712</strain>
    </source>
</reference>
<dbReference type="RefSeq" id="WP_012383790.1">
    <property type="nucleotide sequence ID" value="NC_010581.1"/>
</dbReference>
<keyword evidence="2" id="KW-1185">Reference proteome</keyword>
<dbReference type="Proteomes" id="UP000001695">
    <property type="component" value="Chromosome"/>
</dbReference>
<organism evidence="1 2">
    <name type="scientific">Beijerinckia indica subsp. indica (strain ATCC 9039 / DSM 1715 / NCIMB 8712)</name>
    <dbReference type="NCBI Taxonomy" id="395963"/>
    <lineage>
        <taxon>Bacteria</taxon>
        <taxon>Pseudomonadati</taxon>
        <taxon>Pseudomonadota</taxon>
        <taxon>Alphaproteobacteria</taxon>
        <taxon>Hyphomicrobiales</taxon>
        <taxon>Beijerinckiaceae</taxon>
        <taxon>Beijerinckia</taxon>
    </lineage>
</organism>
<dbReference type="HOGENOM" id="CLU_2231273_0_0_5"/>
<name>B2IH19_BEII9</name>
<gene>
    <name evidence="1" type="ordered locus">Bind_0783</name>
</gene>
<protein>
    <submittedName>
        <fullName evidence="1">Uncharacterized protein</fullName>
    </submittedName>
</protein>
<dbReference type="EMBL" id="CP001016">
    <property type="protein sequence ID" value="ACB94433.1"/>
    <property type="molecule type" value="Genomic_DNA"/>
</dbReference>
<evidence type="ECO:0000313" key="2">
    <source>
        <dbReference type="Proteomes" id="UP000001695"/>
    </source>
</evidence>
<proteinExistence type="predicted"/>
<accession>B2IH19</accession>
<dbReference type="KEGG" id="bid:Bind_0783"/>
<evidence type="ECO:0000313" key="1">
    <source>
        <dbReference type="EMBL" id="ACB94433.1"/>
    </source>
</evidence>
<dbReference type="AlphaFoldDB" id="B2IH19"/>
<reference evidence="2" key="1">
    <citation type="submission" date="2008-03" db="EMBL/GenBank/DDBJ databases">
        <title>Complete sequence of chromosome of Beijerinckia indica subsp. indica ATCC 9039.</title>
        <authorList>
            <consortium name="US DOE Joint Genome Institute"/>
            <person name="Copeland A."/>
            <person name="Lucas S."/>
            <person name="Lapidus A."/>
            <person name="Glavina del Rio T."/>
            <person name="Dalin E."/>
            <person name="Tice H."/>
            <person name="Bruce D."/>
            <person name="Goodwin L."/>
            <person name="Pitluck S."/>
            <person name="LaButti K."/>
            <person name="Schmutz J."/>
            <person name="Larimer F."/>
            <person name="Land M."/>
            <person name="Hauser L."/>
            <person name="Kyrpides N."/>
            <person name="Mikhailova N."/>
            <person name="Dunfield P.F."/>
            <person name="Dedysh S.N."/>
            <person name="Liesack W."/>
            <person name="Saw J.H."/>
            <person name="Alam M."/>
            <person name="Chen Y."/>
            <person name="Murrell J.C."/>
            <person name="Richardson P."/>
        </authorList>
    </citation>
    <scope>NUCLEOTIDE SEQUENCE [LARGE SCALE GENOMIC DNA]</scope>
    <source>
        <strain evidence="2">ATCC 9039 / DSM 1715 / NCIMB 8712</strain>
    </source>
</reference>
<dbReference type="STRING" id="395963.Bind_0783"/>
<sequence length="105" mass="11279">MIDSIPIPPPANSARTRRKSLLPRLPKSGSHFSSLYRGLVFLLVAAMLLAAASFAPGLTPAEETYVIPRKNVGLDFNEADSWTFILGKGQKDQSLTPLSGEASPL</sequence>